<organism evidence="3 4">
    <name type="scientific">Penicillium cinerascens</name>
    <dbReference type="NCBI Taxonomy" id="70096"/>
    <lineage>
        <taxon>Eukaryota</taxon>
        <taxon>Fungi</taxon>
        <taxon>Dikarya</taxon>
        <taxon>Ascomycota</taxon>
        <taxon>Pezizomycotina</taxon>
        <taxon>Eurotiomycetes</taxon>
        <taxon>Eurotiomycetidae</taxon>
        <taxon>Eurotiales</taxon>
        <taxon>Aspergillaceae</taxon>
        <taxon>Penicillium</taxon>
    </lineage>
</organism>
<proteinExistence type="predicted"/>
<dbReference type="AlphaFoldDB" id="A0A9W9T767"/>
<dbReference type="EMBL" id="JAPQKR010000008">
    <property type="protein sequence ID" value="KAJ5211849.1"/>
    <property type="molecule type" value="Genomic_DNA"/>
</dbReference>
<feature type="compositionally biased region" description="Basic and acidic residues" evidence="1">
    <location>
        <begin position="7"/>
        <end position="19"/>
    </location>
</feature>
<feature type="compositionally biased region" description="Pro residues" evidence="1">
    <location>
        <begin position="374"/>
        <end position="387"/>
    </location>
</feature>
<reference evidence="3" key="2">
    <citation type="journal article" date="2023" name="IMA Fungus">
        <title>Comparative genomic study of the Penicillium genus elucidates a diverse pangenome and 15 lateral gene transfer events.</title>
        <authorList>
            <person name="Petersen C."/>
            <person name="Sorensen T."/>
            <person name="Nielsen M.R."/>
            <person name="Sondergaard T.E."/>
            <person name="Sorensen J.L."/>
            <person name="Fitzpatrick D.A."/>
            <person name="Frisvad J.C."/>
            <person name="Nielsen K.L."/>
        </authorList>
    </citation>
    <scope>NUCLEOTIDE SEQUENCE</scope>
    <source>
        <strain evidence="3">IBT 15544</strain>
    </source>
</reference>
<evidence type="ECO:0000313" key="4">
    <source>
        <dbReference type="Proteomes" id="UP001150904"/>
    </source>
</evidence>
<feature type="region of interest" description="Disordered" evidence="1">
    <location>
        <begin position="274"/>
        <end position="298"/>
    </location>
</feature>
<gene>
    <name evidence="3" type="ORF">N7498_003495</name>
</gene>
<keyword evidence="2" id="KW-0812">Transmembrane</keyword>
<accession>A0A9W9T767</accession>
<keyword evidence="2" id="KW-0472">Membrane</keyword>
<feature type="region of interest" description="Disordered" evidence="1">
    <location>
        <begin position="357"/>
        <end position="423"/>
    </location>
</feature>
<evidence type="ECO:0000256" key="2">
    <source>
        <dbReference type="SAM" id="Phobius"/>
    </source>
</evidence>
<feature type="transmembrane region" description="Helical" evidence="2">
    <location>
        <begin position="441"/>
        <end position="461"/>
    </location>
</feature>
<keyword evidence="2" id="KW-1133">Transmembrane helix</keyword>
<feature type="compositionally biased region" description="Pro residues" evidence="1">
    <location>
        <begin position="280"/>
        <end position="289"/>
    </location>
</feature>
<comment type="caution">
    <text evidence="3">The sequence shown here is derived from an EMBL/GenBank/DDBJ whole genome shotgun (WGS) entry which is preliminary data.</text>
</comment>
<name>A0A9W9T767_9EURO</name>
<protein>
    <submittedName>
        <fullName evidence="3">Uncharacterized protein</fullName>
    </submittedName>
</protein>
<keyword evidence="4" id="KW-1185">Reference proteome</keyword>
<sequence>MAGPPQKWHEHARGQERRKSSPLKTIALGDGSYFPDTSHIEYVDGTTPPGIETLPPRRPPKAVMRDFHLFLGGHGRSSLASHPYARLCAGTDRAGLGAPGAPPTTPAGHGLPTIVNPLNANQQIFLIPPTVSIVTQGDWPIIYFGDDAPFPRVRFTLHQKDPQDEKDLSMDLIKMAPGKWVIPGAVPTGDVRLDPSHPRFNAGYKVPRAFDSTIGLGGLQWTVEAGDNPADWNGLSRDQLLEFMYRSLEEILGDWVARDQLRKEISKGPLAKNVENVEDPLPPLPPPPKTGSFPRSQYGKHPLADAQARFENAHNFWGDYSRPSLAVQPTAKKDPKTLKLLPQRLFAHMREAMEKPDNIDDLHGTSSEDDNAPSPGPGGSPGYPPMRSPRRSPEGVFKEASQGSDLMNIDPPPVDPELGPDPVDIVEDGGRTARVGEYKCVWFCVIVLVLSMFLCLFLYAFKVIR</sequence>
<evidence type="ECO:0000313" key="3">
    <source>
        <dbReference type="EMBL" id="KAJ5211849.1"/>
    </source>
</evidence>
<evidence type="ECO:0000256" key="1">
    <source>
        <dbReference type="SAM" id="MobiDB-lite"/>
    </source>
</evidence>
<dbReference type="OrthoDB" id="4506111at2759"/>
<dbReference type="RefSeq" id="XP_058310019.1">
    <property type="nucleotide sequence ID" value="XM_058450557.1"/>
</dbReference>
<dbReference type="GeneID" id="83177858"/>
<feature type="region of interest" description="Disordered" evidence="1">
    <location>
        <begin position="1"/>
        <end position="32"/>
    </location>
</feature>
<dbReference type="Proteomes" id="UP001150904">
    <property type="component" value="Unassembled WGS sequence"/>
</dbReference>
<reference evidence="3" key="1">
    <citation type="submission" date="2022-12" db="EMBL/GenBank/DDBJ databases">
        <authorList>
            <person name="Petersen C."/>
        </authorList>
    </citation>
    <scope>NUCLEOTIDE SEQUENCE</scope>
    <source>
        <strain evidence="3">IBT 15544</strain>
    </source>
</reference>